<dbReference type="SUPFAM" id="SSF51556">
    <property type="entry name" value="Metallo-dependent hydrolases"/>
    <property type="match status" value="1"/>
</dbReference>
<dbReference type="InterPro" id="IPR032466">
    <property type="entry name" value="Metal_Hydrolase"/>
</dbReference>
<evidence type="ECO:0000313" key="1">
    <source>
        <dbReference type="EMBL" id="SFP02896.1"/>
    </source>
</evidence>
<protein>
    <submittedName>
        <fullName evidence="1">Zn-dependent dipeptidase, dipeptidase homolog</fullName>
    </submittedName>
</protein>
<accession>A0A1I5M1N2</accession>
<dbReference type="GO" id="GO:0006508">
    <property type="term" value="P:proteolysis"/>
    <property type="evidence" value="ECO:0007669"/>
    <property type="project" value="InterPro"/>
</dbReference>
<dbReference type="Gene3D" id="3.20.20.140">
    <property type="entry name" value="Metal-dependent hydrolases"/>
    <property type="match status" value="1"/>
</dbReference>
<proteinExistence type="predicted"/>
<dbReference type="STRING" id="289003.SAMN05216190_10412"/>
<dbReference type="InterPro" id="IPR008257">
    <property type="entry name" value="Pept_M19"/>
</dbReference>
<name>A0A1I5M1N2_9PSED</name>
<evidence type="ECO:0000313" key="2">
    <source>
        <dbReference type="Proteomes" id="UP000198784"/>
    </source>
</evidence>
<sequence>MHDDLIVIDGLQYSNWDRELFTQLRQGGVTAVHVTLVYHENARETLSRLGEWNRRFEQHGDLIMPVAGAADIRRAKQLGKVGIFFGAQNCSPIEDDIALVEVFRQLNLLIMQLTYNNQSLLATGCYEGSDSGITRFGKQAIAEMNRVGMLIDMSHSAERSTLEAIELSSRPIIISHANPAFFHPAKRNKSQTVLRALGESGGLLGFSLYPFHLNNGSDCTLAQFCDMVARTADLIGMDHIGIGTDLCQNQPQSVLEWMRSGRWSKQIDYGEGSANNADWPKPLGWFGDSRDFPNITQGLLQRGFSAEDTAKVMGLNWLNTLEQGLKPAP</sequence>
<dbReference type="AlphaFoldDB" id="A0A1I5M1N2"/>
<reference evidence="2" key="1">
    <citation type="submission" date="2016-10" db="EMBL/GenBank/DDBJ databases">
        <authorList>
            <person name="Varghese N."/>
            <person name="Submissions S."/>
        </authorList>
    </citation>
    <scope>NUCLEOTIDE SEQUENCE [LARGE SCALE GENOMIC DNA]</scope>
    <source>
        <strain evidence="2">DSM 17834</strain>
    </source>
</reference>
<dbReference type="GO" id="GO:0070573">
    <property type="term" value="F:metallodipeptidase activity"/>
    <property type="evidence" value="ECO:0007669"/>
    <property type="project" value="InterPro"/>
</dbReference>
<dbReference type="PANTHER" id="PTHR10443">
    <property type="entry name" value="MICROSOMAL DIPEPTIDASE"/>
    <property type="match status" value="1"/>
</dbReference>
<organism evidence="1 2">
    <name type="scientific">Pseudomonas borbori</name>
    <dbReference type="NCBI Taxonomy" id="289003"/>
    <lineage>
        <taxon>Bacteria</taxon>
        <taxon>Pseudomonadati</taxon>
        <taxon>Pseudomonadota</taxon>
        <taxon>Gammaproteobacteria</taxon>
        <taxon>Pseudomonadales</taxon>
        <taxon>Pseudomonadaceae</taxon>
        <taxon>Pseudomonas</taxon>
    </lineage>
</organism>
<dbReference type="Pfam" id="PF01244">
    <property type="entry name" value="Peptidase_M19"/>
    <property type="match status" value="1"/>
</dbReference>
<gene>
    <name evidence="1" type="ORF">SAMN05216190_10412</name>
</gene>
<dbReference type="Proteomes" id="UP000198784">
    <property type="component" value="Unassembled WGS sequence"/>
</dbReference>
<keyword evidence="2" id="KW-1185">Reference proteome</keyword>
<dbReference type="PROSITE" id="PS51365">
    <property type="entry name" value="RENAL_DIPEPTIDASE_2"/>
    <property type="match status" value="1"/>
</dbReference>
<dbReference type="PANTHER" id="PTHR10443:SF12">
    <property type="entry name" value="DIPEPTIDASE"/>
    <property type="match status" value="1"/>
</dbReference>
<dbReference type="RefSeq" id="WP_170862158.1">
    <property type="nucleotide sequence ID" value="NZ_FOWX01000004.1"/>
</dbReference>
<dbReference type="EMBL" id="FOWX01000004">
    <property type="protein sequence ID" value="SFP02896.1"/>
    <property type="molecule type" value="Genomic_DNA"/>
</dbReference>